<keyword evidence="3" id="KW-1185">Reference proteome</keyword>
<gene>
    <name evidence="2" type="ORF">ABID44_000204</name>
</gene>
<organism evidence="2 3">
    <name type="scientific">Aquamicrobium ahrensii</name>
    <dbReference type="NCBI Taxonomy" id="469551"/>
    <lineage>
        <taxon>Bacteria</taxon>
        <taxon>Pseudomonadati</taxon>
        <taxon>Pseudomonadota</taxon>
        <taxon>Alphaproteobacteria</taxon>
        <taxon>Hyphomicrobiales</taxon>
        <taxon>Phyllobacteriaceae</taxon>
        <taxon>Aquamicrobium</taxon>
    </lineage>
</organism>
<feature type="coiled-coil region" evidence="1">
    <location>
        <begin position="34"/>
        <end position="61"/>
    </location>
</feature>
<dbReference type="EMBL" id="JBEPMN010000001">
    <property type="protein sequence ID" value="MET3659904.1"/>
    <property type="molecule type" value="Genomic_DNA"/>
</dbReference>
<comment type="caution">
    <text evidence="2">The sequence shown here is derived from an EMBL/GenBank/DDBJ whole genome shotgun (WGS) entry which is preliminary data.</text>
</comment>
<dbReference type="Proteomes" id="UP001549143">
    <property type="component" value="Unassembled WGS sequence"/>
</dbReference>
<evidence type="ECO:0008006" key="4">
    <source>
        <dbReference type="Google" id="ProtNLM"/>
    </source>
</evidence>
<proteinExistence type="predicted"/>
<name>A0ABV2KFS1_9HYPH</name>
<reference evidence="2 3" key="1">
    <citation type="submission" date="2024-06" db="EMBL/GenBank/DDBJ databases">
        <title>Genomic Encyclopedia of Type Strains, Phase IV (KMG-IV): sequencing the most valuable type-strain genomes for metagenomic binning, comparative biology and taxonomic classification.</title>
        <authorList>
            <person name="Goeker M."/>
        </authorList>
    </citation>
    <scope>NUCLEOTIDE SEQUENCE [LARGE SCALE GENOMIC DNA]</scope>
    <source>
        <strain evidence="2 3">DSM 19730</strain>
    </source>
</reference>
<dbReference type="RefSeq" id="WP_354149824.1">
    <property type="nucleotide sequence ID" value="NZ_JBEPMN010000001.1"/>
</dbReference>
<accession>A0ABV2KFS1</accession>
<evidence type="ECO:0000256" key="1">
    <source>
        <dbReference type="SAM" id="Coils"/>
    </source>
</evidence>
<evidence type="ECO:0000313" key="2">
    <source>
        <dbReference type="EMBL" id="MET3659904.1"/>
    </source>
</evidence>
<evidence type="ECO:0000313" key="3">
    <source>
        <dbReference type="Proteomes" id="UP001549143"/>
    </source>
</evidence>
<sequence>MDHNAINAVFKPKLSKMETKADISARVAREIMDTEVARRNAKTARLKAARLEKEAEAVATEADTVTVANRKKAPRKS</sequence>
<keyword evidence="1" id="KW-0175">Coiled coil</keyword>
<protein>
    <recommendedName>
        <fullName evidence="4">Transcriptional regulator</fullName>
    </recommendedName>
</protein>